<evidence type="ECO:0000313" key="4">
    <source>
        <dbReference type="EMBL" id="MDN5212891.1"/>
    </source>
</evidence>
<name>A0ABT8L757_9BACT</name>
<protein>
    <submittedName>
        <fullName evidence="4">GAF domain-containing protein</fullName>
    </submittedName>
</protein>
<dbReference type="InterPro" id="IPR003018">
    <property type="entry name" value="GAF"/>
</dbReference>
<comment type="caution">
    <text evidence="4">The sequence shown here is derived from an EMBL/GenBank/DDBJ whole genome shotgun (WGS) entry which is preliminary data.</text>
</comment>
<dbReference type="SUPFAM" id="SSF55781">
    <property type="entry name" value="GAF domain-like"/>
    <property type="match status" value="1"/>
</dbReference>
<feature type="transmembrane region" description="Helical" evidence="2">
    <location>
        <begin position="285"/>
        <end position="308"/>
    </location>
</feature>
<feature type="domain" description="GAF" evidence="3">
    <location>
        <begin position="425"/>
        <end position="572"/>
    </location>
</feature>
<dbReference type="Gene3D" id="3.30.450.40">
    <property type="match status" value="1"/>
</dbReference>
<proteinExistence type="predicted"/>
<keyword evidence="5" id="KW-1185">Reference proteome</keyword>
<dbReference type="SMART" id="SM00065">
    <property type="entry name" value="GAF"/>
    <property type="match status" value="1"/>
</dbReference>
<evidence type="ECO:0000256" key="1">
    <source>
        <dbReference type="SAM" id="MobiDB-lite"/>
    </source>
</evidence>
<evidence type="ECO:0000259" key="3">
    <source>
        <dbReference type="SMART" id="SM00065"/>
    </source>
</evidence>
<dbReference type="EMBL" id="JAUJEB010000001">
    <property type="protein sequence ID" value="MDN5212891.1"/>
    <property type="molecule type" value="Genomic_DNA"/>
</dbReference>
<accession>A0ABT8L757</accession>
<keyword evidence="2" id="KW-0472">Membrane</keyword>
<evidence type="ECO:0000256" key="2">
    <source>
        <dbReference type="SAM" id="Phobius"/>
    </source>
</evidence>
<reference evidence="4" key="1">
    <citation type="submission" date="2023-06" db="EMBL/GenBank/DDBJ databases">
        <title>Genomic of Agaribacillus aureum.</title>
        <authorList>
            <person name="Wang G."/>
        </authorList>
    </citation>
    <scope>NUCLEOTIDE SEQUENCE</scope>
    <source>
        <strain evidence="4">BMA12</strain>
    </source>
</reference>
<gene>
    <name evidence="4" type="ORF">QQ020_12570</name>
</gene>
<organism evidence="4 5">
    <name type="scientific">Agaribacillus aureus</name>
    <dbReference type="NCBI Taxonomy" id="3051825"/>
    <lineage>
        <taxon>Bacteria</taxon>
        <taxon>Pseudomonadati</taxon>
        <taxon>Bacteroidota</taxon>
        <taxon>Cytophagia</taxon>
        <taxon>Cytophagales</taxon>
        <taxon>Splendidivirgaceae</taxon>
        <taxon>Agaribacillus</taxon>
    </lineage>
</organism>
<keyword evidence="2" id="KW-1133">Transmembrane helix</keyword>
<dbReference type="Gene3D" id="6.10.340.10">
    <property type="match status" value="1"/>
</dbReference>
<feature type="region of interest" description="Disordered" evidence="1">
    <location>
        <begin position="601"/>
        <end position="655"/>
    </location>
</feature>
<dbReference type="RefSeq" id="WP_346758208.1">
    <property type="nucleotide sequence ID" value="NZ_JAUJEB010000001.1"/>
</dbReference>
<dbReference type="InterPro" id="IPR029016">
    <property type="entry name" value="GAF-like_dom_sf"/>
</dbReference>
<dbReference type="Proteomes" id="UP001172083">
    <property type="component" value="Unassembled WGS sequence"/>
</dbReference>
<feature type="compositionally biased region" description="Polar residues" evidence="1">
    <location>
        <begin position="618"/>
        <end position="628"/>
    </location>
</feature>
<dbReference type="Pfam" id="PF13185">
    <property type="entry name" value="GAF_2"/>
    <property type="match status" value="1"/>
</dbReference>
<keyword evidence="2" id="KW-0812">Transmembrane</keyword>
<evidence type="ECO:0000313" key="5">
    <source>
        <dbReference type="Proteomes" id="UP001172083"/>
    </source>
</evidence>
<sequence length="655" mass="74433">MSEKKSVFQSKWNSIRFKVISAFTFLVVVMGLVEFLALRQVRKLNRGSLKEDFKNLQVAVNDLTGFTNQFILRDRNNDEFFQTGQSNQLIQYNSAHESFNETIDRTELALTNAGFANHEELDQLREEVIIFDSLFSDFRNKLKTRGNEGFGVIGDFDKALNEITRFDFGENNEVLLNLKLLVKDYRLTGDTEIVNNVKYMTYQFSRILENHISNQEEADQVLSSLANYEESLSSLAKIDSVLGTYSGKGLQESLYSQMNSIDEKANLVETQTKVADAYDALVNGIIINLLIIFLTTVALSVLITFILYNGIIKPIEGLKTTIRKMGQGIIPEHIESYQTKEVGEMADYVTRLAESMKDTAVFANDIGNGNFESSFTPLSDEDVLGNALVTMKDNLEKVSREDEKRKWAAEGFSEFIEILRNNNHALEEMCDKILSKLVKYLGANQGAIFIVNDESEEGRFLEMKGCYAWERKKYLEMKIQPGEGLAGQAWLEEKEIFLKEIPENYVNIRSGLGAANPNSIFIIPLKNNEKIYGVLELASFKVFEPFEMEFIEKLGESIAATVSTVKTNEVTQKLLEEAKQNSTQMQAQEEEMKQNVEELQATHEEMTRKEKEYLATIESLQSEQSAPKDQTLDNDPNEKSKVKKTVLPEQVKSTQ</sequence>
<feature type="compositionally biased region" description="Basic and acidic residues" evidence="1">
    <location>
        <begin position="601"/>
        <end position="613"/>
    </location>
</feature>
<feature type="transmembrane region" description="Helical" evidence="2">
    <location>
        <begin position="20"/>
        <end position="38"/>
    </location>
</feature>